<dbReference type="OrthoDB" id="9784736at2"/>
<dbReference type="KEGG" id="ipo:Ilyop_1714"/>
<evidence type="ECO:0000259" key="4">
    <source>
        <dbReference type="SMART" id="SM00363"/>
    </source>
</evidence>
<keyword evidence="1 3" id="KW-0694">RNA-binding</keyword>
<name>E3HA80_ILYPC</name>
<evidence type="ECO:0000256" key="2">
    <source>
        <dbReference type="ARBA" id="ARBA00029460"/>
    </source>
</evidence>
<dbReference type="PIRSF" id="PIRSF005578">
    <property type="entry name" value="TlyA"/>
    <property type="match status" value="1"/>
</dbReference>
<dbReference type="CDD" id="cd00165">
    <property type="entry name" value="S4"/>
    <property type="match status" value="1"/>
</dbReference>
<dbReference type="Gene3D" id="3.40.50.150">
    <property type="entry name" value="Vaccinia Virus protein VP39"/>
    <property type="match status" value="1"/>
</dbReference>
<evidence type="ECO:0000313" key="5">
    <source>
        <dbReference type="EMBL" id="ADO83485.1"/>
    </source>
</evidence>
<dbReference type="GO" id="GO:0008168">
    <property type="term" value="F:methyltransferase activity"/>
    <property type="evidence" value="ECO:0007669"/>
    <property type="project" value="InterPro"/>
</dbReference>
<sequence>MKERLDVLLVEQGFFETREKAKRAIMAGIVIVDDKKIEKPGTQIKIDKEPKIRIKGQVLKYVSRGGLKLEKAIEVFGLDIKDKVVLDIGASTGGFTDCALQNGAKYVYSADVGSNQLDWKLRNDERVKSIENTHIKDLTLEHLDDNKADYLVMDVSFISITKVFEHLIKFMKSDSELMALIKPQFEVGRENIEKGGIVKDFKKHKMAIEKIIDSANSHGLYLKFLDYSPITGGKGNVEYLSLFSLENGNNEIDIDEVINMGKSLKTGG</sequence>
<dbReference type="InterPro" id="IPR029063">
    <property type="entry name" value="SAM-dependent_MTases_sf"/>
</dbReference>
<feature type="domain" description="RNA-binding S4" evidence="4">
    <location>
        <begin position="3"/>
        <end position="70"/>
    </location>
</feature>
<comment type="similarity">
    <text evidence="2">Belongs to the TlyA family.</text>
</comment>
<evidence type="ECO:0000256" key="3">
    <source>
        <dbReference type="PROSITE-ProRule" id="PRU00182"/>
    </source>
</evidence>
<dbReference type="STRING" id="572544.Ilyop_1714"/>
<dbReference type="NCBIfam" id="TIGR00478">
    <property type="entry name" value="tly"/>
    <property type="match status" value="1"/>
</dbReference>
<dbReference type="SUPFAM" id="SSF55174">
    <property type="entry name" value="Alpha-L RNA-binding motif"/>
    <property type="match status" value="1"/>
</dbReference>
<dbReference type="AlphaFoldDB" id="E3HA80"/>
<protein>
    <submittedName>
        <fullName evidence="5">Hemolysin A</fullName>
    </submittedName>
</protein>
<dbReference type="HOGENOM" id="CLU_058015_3_0_0"/>
<dbReference type="PROSITE" id="PS50889">
    <property type="entry name" value="S4"/>
    <property type="match status" value="1"/>
</dbReference>
<dbReference type="CDD" id="cd02440">
    <property type="entry name" value="AdoMet_MTases"/>
    <property type="match status" value="1"/>
</dbReference>
<dbReference type="InterPro" id="IPR002877">
    <property type="entry name" value="RNA_MeTrfase_FtsJ_dom"/>
</dbReference>
<evidence type="ECO:0000313" key="6">
    <source>
        <dbReference type="Proteomes" id="UP000006875"/>
    </source>
</evidence>
<dbReference type="PANTHER" id="PTHR32319:SF0">
    <property type="entry name" value="BACTERIAL HEMOLYSIN-LIKE PROTEIN"/>
    <property type="match status" value="1"/>
</dbReference>
<gene>
    <name evidence="5" type="ordered locus">Ilyop_1714</name>
</gene>
<evidence type="ECO:0000256" key="1">
    <source>
        <dbReference type="ARBA" id="ARBA00022884"/>
    </source>
</evidence>
<dbReference type="EMBL" id="CP002281">
    <property type="protein sequence ID" value="ADO83485.1"/>
    <property type="molecule type" value="Genomic_DNA"/>
</dbReference>
<dbReference type="Proteomes" id="UP000006875">
    <property type="component" value="Chromosome"/>
</dbReference>
<dbReference type="GO" id="GO:0032259">
    <property type="term" value="P:methylation"/>
    <property type="evidence" value="ECO:0007669"/>
    <property type="project" value="InterPro"/>
</dbReference>
<dbReference type="SUPFAM" id="SSF53335">
    <property type="entry name" value="S-adenosyl-L-methionine-dependent methyltransferases"/>
    <property type="match status" value="1"/>
</dbReference>
<dbReference type="InterPro" id="IPR047048">
    <property type="entry name" value="TlyA"/>
</dbReference>
<dbReference type="SMART" id="SM00363">
    <property type="entry name" value="S4"/>
    <property type="match status" value="1"/>
</dbReference>
<dbReference type="Pfam" id="PF01728">
    <property type="entry name" value="FtsJ"/>
    <property type="match status" value="1"/>
</dbReference>
<dbReference type="eggNOG" id="COG1189">
    <property type="taxonomic scope" value="Bacteria"/>
</dbReference>
<dbReference type="PANTHER" id="PTHR32319">
    <property type="entry name" value="BACTERIAL HEMOLYSIN-LIKE PROTEIN"/>
    <property type="match status" value="1"/>
</dbReference>
<keyword evidence="6" id="KW-1185">Reference proteome</keyword>
<reference evidence="5 6" key="1">
    <citation type="journal article" date="2010" name="Stand. Genomic Sci.">
        <title>Complete genome sequence of Ilyobacter polytropus type strain (CuHbu1).</title>
        <authorList>
            <person name="Sikorski J."/>
            <person name="Chertkov O."/>
            <person name="Lapidus A."/>
            <person name="Nolan M."/>
            <person name="Lucas S."/>
            <person name="Del Rio T.G."/>
            <person name="Tice H."/>
            <person name="Cheng J.F."/>
            <person name="Tapia R."/>
            <person name="Han C."/>
            <person name="Goodwin L."/>
            <person name="Pitluck S."/>
            <person name="Liolios K."/>
            <person name="Ivanova N."/>
            <person name="Mavromatis K."/>
            <person name="Mikhailova N."/>
            <person name="Pati A."/>
            <person name="Chen A."/>
            <person name="Palaniappan K."/>
            <person name="Land M."/>
            <person name="Hauser L."/>
            <person name="Chang Y.J."/>
            <person name="Jeffries C.D."/>
            <person name="Brambilla E."/>
            <person name="Yasawong M."/>
            <person name="Rohde M."/>
            <person name="Pukall R."/>
            <person name="Spring S."/>
            <person name="Goker M."/>
            <person name="Woyke T."/>
            <person name="Bristow J."/>
            <person name="Eisen J.A."/>
            <person name="Markowitz V."/>
            <person name="Hugenholtz P."/>
            <person name="Kyrpides N.C."/>
            <person name="Klenk H.P."/>
        </authorList>
    </citation>
    <scope>NUCLEOTIDE SEQUENCE [LARGE SCALE GENOMIC DNA]</scope>
    <source>
        <strain evidence="6">ATCC 51220 / DSM 2926 / LMG 16218 / CuHBu1</strain>
    </source>
</reference>
<dbReference type="Pfam" id="PF01479">
    <property type="entry name" value="S4"/>
    <property type="match status" value="1"/>
</dbReference>
<dbReference type="InterPro" id="IPR036986">
    <property type="entry name" value="S4_RNA-bd_sf"/>
</dbReference>
<dbReference type="GO" id="GO:0003723">
    <property type="term" value="F:RNA binding"/>
    <property type="evidence" value="ECO:0007669"/>
    <property type="project" value="UniProtKB-KW"/>
</dbReference>
<dbReference type="InterPro" id="IPR002942">
    <property type="entry name" value="S4_RNA-bd"/>
</dbReference>
<organism evidence="5 6">
    <name type="scientific">Ilyobacter polytropus (strain ATCC 51220 / DSM 2926 / LMG 16218 / CuHBu1)</name>
    <dbReference type="NCBI Taxonomy" id="572544"/>
    <lineage>
        <taxon>Bacteria</taxon>
        <taxon>Fusobacteriati</taxon>
        <taxon>Fusobacteriota</taxon>
        <taxon>Fusobacteriia</taxon>
        <taxon>Fusobacteriales</taxon>
        <taxon>Fusobacteriaceae</taxon>
        <taxon>Ilyobacter</taxon>
    </lineage>
</organism>
<proteinExistence type="inferred from homology"/>
<dbReference type="RefSeq" id="WP_013388152.1">
    <property type="nucleotide sequence ID" value="NC_014632.1"/>
</dbReference>
<accession>E3HA80</accession>
<dbReference type="Gene3D" id="3.10.290.10">
    <property type="entry name" value="RNA-binding S4 domain"/>
    <property type="match status" value="1"/>
</dbReference>
<dbReference type="InterPro" id="IPR004538">
    <property type="entry name" value="Hemolysin_A/TlyA"/>
</dbReference>